<feature type="domain" description="Cupin type-2" evidence="2">
    <location>
        <begin position="17"/>
        <end position="73"/>
    </location>
</feature>
<protein>
    <submittedName>
        <fullName evidence="3">Cupin domain-containing protein</fullName>
    </submittedName>
</protein>
<organism evidence="3 4">
    <name type="scientific">Tectimicrobiota bacterium</name>
    <dbReference type="NCBI Taxonomy" id="2528274"/>
    <lineage>
        <taxon>Bacteria</taxon>
        <taxon>Pseudomonadati</taxon>
        <taxon>Nitrospinota/Tectimicrobiota group</taxon>
        <taxon>Candidatus Tectimicrobiota</taxon>
    </lineage>
</organism>
<dbReference type="InterPro" id="IPR013096">
    <property type="entry name" value="Cupin_2"/>
</dbReference>
<evidence type="ECO:0000259" key="2">
    <source>
        <dbReference type="Pfam" id="PF07883"/>
    </source>
</evidence>
<proteinExistence type="predicted"/>
<evidence type="ECO:0000256" key="1">
    <source>
        <dbReference type="SAM" id="MobiDB-lite"/>
    </source>
</evidence>
<dbReference type="InterPro" id="IPR011051">
    <property type="entry name" value="RmlC_Cupin_sf"/>
</dbReference>
<dbReference type="PANTHER" id="PTHR43346">
    <property type="entry name" value="LIGAND BINDING DOMAIN PROTEIN, PUTATIVE (AFU_ORTHOLOGUE AFUA_6G14370)-RELATED"/>
    <property type="match status" value="1"/>
</dbReference>
<feature type="region of interest" description="Disordered" evidence="1">
    <location>
        <begin position="90"/>
        <end position="115"/>
    </location>
</feature>
<dbReference type="PANTHER" id="PTHR43346:SF1">
    <property type="entry name" value="QUERCETIN 2,3-DIOXYGENASE-RELATED"/>
    <property type="match status" value="1"/>
</dbReference>
<reference evidence="3" key="1">
    <citation type="submission" date="2020-07" db="EMBL/GenBank/DDBJ databases">
        <title>Huge and variable diversity of episymbiotic CPR bacteria and DPANN archaea in groundwater ecosystems.</title>
        <authorList>
            <person name="He C.Y."/>
            <person name="Keren R."/>
            <person name="Whittaker M."/>
            <person name="Farag I.F."/>
            <person name="Doudna J."/>
            <person name="Cate J.H.D."/>
            <person name="Banfield J.F."/>
        </authorList>
    </citation>
    <scope>NUCLEOTIDE SEQUENCE</scope>
    <source>
        <strain evidence="3">NC_groundwater_1370_Ag_S-0.2um_69_93</strain>
    </source>
</reference>
<dbReference type="Proteomes" id="UP000752292">
    <property type="component" value="Unassembled WGS sequence"/>
</dbReference>
<dbReference type="InterPro" id="IPR014710">
    <property type="entry name" value="RmlC-like_jellyroll"/>
</dbReference>
<dbReference type="SUPFAM" id="SSF51182">
    <property type="entry name" value="RmlC-like cupins"/>
    <property type="match status" value="1"/>
</dbReference>
<evidence type="ECO:0000313" key="4">
    <source>
        <dbReference type="Proteomes" id="UP000752292"/>
    </source>
</evidence>
<evidence type="ECO:0000313" key="3">
    <source>
        <dbReference type="EMBL" id="MBI4252053.1"/>
    </source>
</evidence>
<dbReference type="EMBL" id="JACQRX010000275">
    <property type="protein sequence ID" value="MBI4252053.1"/>
    <property type="molecule type" value="Genomic_DNA"/>
</dbReference>
<dbReference type="AlphaFoldDB" id="A0A933E9F9"/>
<feature type="compositionally biased region" description="Basic and acidic residues" evidence="1">
    <location>
        <begin position="92"/>
        <end position="108"/>
    </location>
</feature>
<dbReference type="Gene3D" id="2.60.120.10">
    <property type="entry name" value="Jelly Rolls"/>
    <property type="match status" value="1"/>
</dbReference>
<name>A0A933E9F9_UNCTE</name>
<dbReference type="Pfam" id="PF07883">
    <property type="entry name" value="Cupin_2"/>
    <property type="match status" value="1"/>
</dbReference>
<sequence>MLGRFETQYGKVDVTVACWEPGHVSPNHAHPHATEVYFCFSGGGTMKVPGQTAAVRPGEFIVHPPGELHEYANGPERTLLFRVRAGDNMASRTKEWPTNKEWKAKPEDAEYYTGK</sequence>
<dbReference type="InterPro" id="IPR052538">
    <property type="entry name" value="Flavonoid_dioxygenase-like"/>
</dbReference>
<comment type="caution">
    <text evidence="3">The sequence shown here is derived from an EMBL/GenBank/DDBJ whole genome shotgun (WGS) entry which is preliminary data.</text>
</comment>
<accession>A0A933E9F9</accession>
<gene>
    <name evidence="3" type="ORF">HY618_06290</name>
</gene>